<sequence length="141" mass="14824">MRLLSVLALTGLLVACDTVGPEPVGPPGNVVVDLGYEDGPFLRVRTVDLYGCLGYRIEADADRGDGELEIALGDVLPPAGDVCATAEGPAEVAIDLPRDIGGAAYRVFLSQGQQTDEYEIRLGFAGLGIREVRTSFSSLAE</sequence>
<dbReference type="OrthoDB" id="1428799at2"/>
<organism evidence="1 2">
    <name type="scientific">Rubrivirga marina</name>
    <dbReference type="NCBI Taxonomy" id="1196024"/>
    <lineage>
        <taxon>Bacteria</taxon>
        <taxon>Pseudomonadati</taxon>
        <taxon>Rhodothermota</taxon>
        <taxon>Rhodothermia</taxon>
        <taxon>Rhodothermales</taxon>
        <taxon>Rubricoccaceae</taxon>
        <taxon>Rubrivirga</taxon>
    </lineage>
</organism>
<dbReference type="PROSITE" id="PS51257">
    <property type="entry name" value="PROKAR_LIPOPROTEIN"/>
    <property type="match status" value="1"/>
</dbReference>
<dbReference type="RefSeq" id="WP_095511538.1">
    <property type="nucleotide sequence ID" value="NZ_MQWD01000001.1"/>
</dbReference>
<evidence type="ECO:0008006" key="3">
    <source>
        <dbReference type="Google" id="ProtNLM"/>
    </source>
</evidence>
<gene>
    <name evidence="1" type="ORF">BSZ37_16170</name>
</gene>
<name>A0A271J4I1_9BACT</name>
<dbReference type="Proteomes" id="UP000216339">
    <property type="component" value="Unassembled WGS sequence"/>
</dbReference>
<keyword evidence="2" id="KW-1185">Reference proteome</keyword>
<protein>
    <recommendedName>
        <fullName evidence="3">Lipoprotein</fullName>
    </recommendedName>
</protein>
<accession>A0A271J4I1</accession>
<evidence type="ECO:0000313" key="1">
    <source>
        <dbReference type="EMBL" id="PAP77865.1"/>
    </source>
</evidence>
<comment type="caution">
    <text evidence="1">The sequence shown here is derived from an EMBL/GenBank/DDBJ whole genome shotgun (WGS) entry which is preliminary data.</text>
</comment>
<reference evidence="1 2" key="1">
    <citation type="submission" date="2016-11" db="EMBL/GenBank/DDBJ databases">
        <title>Study of marine rhodopsin-containing bacteria.</title>
        <authorList>
            <person name="Yoshizawa S."/>
            <person name="Kumagai Y."/>
            <person name="Kogure K."/>
        </authorList>
    </citation>
    <scope>NUCLEOTIDE SEQUENCE [LARGE SCALE GENOMIC DNA]</scope>
    <source>
        <strain evidence="1 2">SAORIC-28</strain>
    </source>
</reference>
<evidence type="ECO:0000313" key="2">
    <source>
        <dbReference type="Proteomes" id="UP000216339"/>
    </source>
</evidence>
<dbReference type="EMBL" id="MQWD01000001">
    <property type="protein sequence ID" value="PAP77865.1"/>
    <property type="molecule type" value="Genomic_DNA"/>
</dbReference>
<proteinExistence type="predicted"/>
<dbReference type="AlphaFoldDB" id="A0A271J4I1"/>